<dbReference type="Pfam" id="PF05635">
    <property type="entry name" value="23S_rRNA_IVP"/>
    <property type="match status" value="1"/>
</dbReference>
<accession>A0A934VP30</accession>
<evidence type="ECO:0000313" key="2">
    <source>
        <dbReference type="Proteomes" id="UP000617628"/>
    </source>
</evidence>
<dbReference type="EMBL" id="JAENIL010000002">
    <property type="protein sequence ID" value="MBK1875390.1"/>
    <property type="molecule type" value="Genomic_DNA"/>
</dbReference>
<reference evidence="1" key="1">
    <citation type="submission" date="2021-01" db="EMBL/GenBank/DDBJ databases">
        <title>Modified the classification status of verrucomicrobia.</title>
        <authorList>
            <person name="Feng X."/>
        </authorList>
    </citation>
    <scope>NUCLEOTIDE SEQUENCE</scope>
    <source>
        <strain evidence="1">KCTC 13126</strain>
    </source>
</reference>
<dbReference type="PANTHER" id="PTHR38471:SF2">
    <property type="entry name" value="FOUR HELIX BUNDLE PROTEIN"/>
    <property type="match status" value="1"/>
</dbReference>
<proteinExistence type="predicted"/>
<protein>
    <submittedName>
        <fullName evidence="1">Four helix bundle protein</fullName>
    </submittedName>
</protein>
<dbReference type="RefSeq" id="WP_200353608.1">
    <property type="nucleotide sequence ID" value="NZ_JAENIL010000002.1"/>
</dbReference>
<dbReference type="NCBIfam" id="TIGR02436">
    <property type="entry name" value="four helix bundle protein"/>
    <property type="match status" value="1"/>
</dbReference>
<evidence type="ECO:0000313" key="1">
    <source>
        <dbReference type="EMBL" id="MBK1875390.1"/>
    </source>
</evidence>
<dbReference type="Proteomes" id="UP000617628">
    <property type="component" value="Unassembled WGS sequence"/>
</dbReference>
<dbReference type="AlphaFoldDB" id="A0A934VP30"/>
<sequence>MPFSHEKLIVYQKSIHFVGWTKELLDSLPSGSYNIRNQFERASMSIPLNIAEGNGKFSDKDRCRFFQVAHGSALECAACLDVLVAQKYKEADQVKSGKDLLTEIVNLIYGLLKRFDSFLVSEEQNSYGYEEGDYEED</sequence>
<dbReference type="PANTHER" id="PTHR38471">
    <property type="entry name" value="FOUR HELIX BUNDLE PROTEIN"/>
    <property type="match status" value="1"/>
</dbReference>
<comment type="caution">
    <text evidence="1">The sequence shown here is derived from an EMBL/GenBank/DDBJ whole genome shotgun (WGS) entry which is preliminary data.</text>
</comment>
<name>A0A934VP30_9BACT</name>
<dbReference type="SUPFAM" id="SSF158446">
    <property type="entry name" value="IVS-encoded protein-like"/>
    <property type="match status" value="1"/>
</dbReference>
<organism evidence="1 2">
    <name type="scientific">Pelagicoccus mobilis</name>
    <dbReference type="NCBI Taxonomy" id="415221"/>
    <lineage>
        <taxon>Bacteria</taxon>
        <taxon>Pseudomonadati</taxon>
        <taxon>Verrucomicrobiota</taxon>
        <taxon>Opitutia</taxon>
        <taxon>Puniceicoccales</taxon>
        <taxon>Pelagicoccaceae</taxon>
        <taxon>Pelagicoccus</taxon>
    </lineage>
</organism>
<keyword evidence="2" id="KW-1185">Reference proteome</keyword>
<dbReference type="InterPro" id="IPR036583">
    <property type="entry name" value="23S_rRNA_IVS_sf"/>
</dbReference>
<dbReference type="Gene3D" id="1.20.1440.60">
    <property type="entry name" value="23S rRNA-intervening sequence"/>
    <property type="match status" value="1"/>
</dbReference>
<dbReference type="InterPro" id="IPR012657">
    <property type="entry name" value="23S_rRNA-intervening_sequence"/>
</dbReference>
<gene>
    <name evidence="1" type="ORF">JIN87_00850</name>
</gene>